<dbReference type="Pfam" id="PF00666">
    <property type="entry name" value="Cathelicidins"/>
    <property type="match status" value="1"/>
</dbReference>
<evidence type="ECO:0000313" key="3">
    <source>
        <dbReference type="EMBL" id="CBV36822.1"/>
    </source>
</evidence>
<name>G0LD30_PLEAT</name>
<sequence>MKTQIQSYLLLSVAILLVNAQTSSKLSYENILSDLFASGDVEGRTFHPLIEELQVETLDSEAKSLSFVARESVCSVAQKQQGMPCPLKQNGEVLSCNLVLSHADQENGNIDTSKLSCQSMGKEDALKQKIRMRRSKSGKGSGGSKGSGSKGSKGSKGSGSKGSGSKGGSRPGGGSSIAGGGSKGKGGTQTA</sequence>
<accession>G0LD30</accession>
<feature type="compositionally biased region" description="Basic residues" evidence="1">
    <location>
        <begin position="128"/>
        <end position="137"/>
    </location>
</feature>
<dbReference type="AlphaFoldDB" id="G0LD30"/>
<feature type="compositionally biased region" description="Gly residues" evidence="1">
    <location>
        <begin position="139"/>
        <end position="191"/>
    </location>
</feature>
<evidence type="ECO:0000256" key="1">
    <source>
        <dbReference type="SAM" id="MobiDB-lite"/>
    </source>
</evidence>
<dbReference type="EMBL" id="FR667573">
    <property type="protein sequence ID" value="CBV36822.1"/>
    <property type="molecule type" value="mRNA"/>
</dbReference>
<feature type="signal peptide" evidence="2">
    <location>
        <begin position="1"/>
        <end position="20"/>
    </location>
</feature>
<protein>
    <submittedName>
        <fullName evidence="3">Cathelicidin</fullName>
    </submittedName>
</protein>
<evidence type="ECO:0000256" key="2">
    <source>
        <dbReference type="SAM" id="SignalP"/>
    </source>
</evidence>
<reference evidence="3" key="1">
    <citation type="submission" date="2010-07" db="EMBL/GenBank/DDBJ databases">
        <title>Cloning of Plecoglossus altivelis cathelicidin gene.</title>
        <authorList>
            <person name="Lu X.J."/>
            <person name="Chen J."/>
            <person name="Shi Y.H."/>
            <person name="Lv J.N."/>
        </authorList>
    </citation>
    <scope>NUCLEOTIDE SEQUENCE</scope>
    <source>
        <tissue evidence="3">Liver</tissue>
    </source>
</reference>
<keyword evidence="2" id="KW-0732">Signal</keyword>
<proteinExistence type="evidence at transcript level"/>
<feature type="compositionally biased region" description="Polar residues" evidence="1">
    <location>
        <begin position="109"/>
        <end position="119"/>
    </location>
</feature>
<feature type="region of interest" description="Disordered" evidence="1">
    <location>
        <begin position="109"/>
        <end position="191"/>
    </location>
</feature>
<organism evidence="3">
    <name type="scientific">Plecoglossus altivelis</name>
    <name type="common">Ayu sweetfish</name>
    <name type="synonym">Salmo altivelis</name>
    <dbReference type="NCBI Taxonomy" id="61084"/>
    <lineage>
        <taxon>Eukaryota</taxon>
        <taxon>Metazoa</taxon>
        <taxon>Chordata</taxon>
        <taxon>Craniata</taxon>
        <taxon>Vertebrata</taxon>
        <taxon>Euteleostomi</taxon>
        <taxon>Actinopterygii</taxon>
        <taxon>Neopterygii</taxon>
        <taxon>Teleostei</taxon>
        <taxon>Stomiati</taxon>
        <taxon>Osmeriformes</taxon>
        <taxon>Plecoglossus</taxon>
    </lineage>
</organism>
<gene>
    <name evidence="3" type="primary">camp</name>
</gene>
<dbReference type="Gene3D" id="3.10.450.10">
    <property type="match status" value="1"/>
</dbReference>
<feature type="chain" id="PRO_5003402979" evidence="2">
    <location>
        <begin position="21"/>
        <end position="191"/>
    </location>
</feature>